<dbReference type="PROSITE" id="PS50112">
    <property type="entry name" value="PAS"/>
    <property type="match status" value="1"/>
</dbReference>
<dbReference type="InterPro" id="IPR001789">
    <property type="entry name" value="Sig_transdc_resp-reg_receiver"/>
</dbReference>
<dbReference type="SMART" id="SM00091">
    <property type="entry name" value="PAS"/>
    <property type="match status" value="4"/>
</dbReference>
<feature type="domain" description="Response regulatory" evidence="7">
    <location>
        <begin position="763"/>
        <end position="882"/>
    </location>
</feature>
<evidence type="ECO:0000259" key="9">
    <source>
        <dbReference type="PROSITE" id="PS50113"/>
    </source>
</evidence>
<dbReference type="SUPFAM" id="SSF55785">
    <property type="entry name" value="PYP-like sensor domain (PAS domain)"/>
    <property type="match status" value="4"/>
</dbReference>
<proteinExistence type="predicted"/>
<protein>
    <recommendedName>
        <fullName evidence="2">histidine kinase</fullName>
        <ecNumber evidence="2">2.7.13.3</ecNumber>
    </recommendedName>
</protein>
<dbReference type="PROSITE" id="PS50110">
    <property type="entry name" value="RESPONSE_REGULATORY"/>
    <property type="match status" value="1"/>
</dbReference>
<dbReference type="InterPro" id="IPR003594">
    <property type="entry name" value="HATPase_dom"/>
</dbReference>
<dbReference type="PANTHER" id="PTHR45339:SF3">
    <property type="entry name" value="HISTIDINE KINASE"/>
    <property type="match status" value="1"/>
</dbReference>
<dbReference type="SMART" id="SM00387">
    <property type="entry name" value="HATPase_c"/>
    <property type="match status" value="1"/>
</dbReference>
<evidence type="ECO:0000313" key="11">
    <source>
        <dbReference type="Proteomes" id="UP001061361"/>
    </source>
</evidence>
<dbReference type="SMART" id="SM00086">
    <property type="entry name" value="PAC"/>
    <property type="match status" value="3"/>
</dbReference>
<feature type="domain" description="PAC" evidence="9">
    <location>
        <begin position="70"/>
        <end position="126"/>
    </location>
</feature>
<name>A0ABM8ATV6_9BACT</name>
<keyword evidence="11" id="KW-1185">Reference proteome</keyword>
<sequence>MNIRELQEFFDQSQDIVALVDRDLRYEAANLQYCRYWGERRDRLLATDLPTVVGGSMDAGVRRYLARCLEGHDVVFERWQDFPGAGLRHMDVRYTPRRDDSGEVTGVFLIARDTTERMKLQAAVLAERDKLDQILSALKVGLMLLARDLSIEWVNDHLRSMFPDREPIGASCYRFLMNSSRRCPGCPALETMSSGEVCTTETYLEDSDRTFVLTTVPLPGPDGEVDRVLCHVMDVTGQRKSMQALRKREAELNSIFRATRVGIGVVKDRVITQANDHFFDMLGYSKEELLGSGSRKVYATEEAYQKAGQEAYGAMSGDKTVALETQWRRKDGTVLDVLVTITFLNPDNPFDGATFVAMDITDRKRVEEAIRESEQRFRNIFEDVTMIAVQGYDRDRRVVYWNPASEELYGYTRDEAMGKLLEELIIPEPMRDMVKAMHREWVRGGPPIPPGELELVHKDGSPVPVYSSHVMQDTSRGEKFMYCVDVGLAEIKRIHNRLVRAKEEAEAANRAKSEFLANMSHEIRTPLNGIKGMLSLMKMTPLDDVQAEYAQAGIDSATRLNRLLSDILDLSRVEAGKLTLEMEMFNLPTLLRQLEGLFRPLFDEKGLTLACSVASDVPEYVIGDSARLHQVLTNLVGNGLKYTDKGGVRLDAVRVEAHRPGVHRVLFSVSDTGIGIEEDVLQSLFEPFIQGSRGYTRKYQGAGLGLSICRRLVTLMGGTLAVESEPGRGSTFYASIPFDQDLAAADIRAEEASDSAGVAVQLRVLLAEDDRVNSMVGQRMLERAGCSVEAVGNGALALDALRREKFAAVFMDVQMPDMDGVEATRHIRAGLAGEENRDIPIFALTAYTMAGDRERFLECGMDGYVPKPVEGDDILRALRVAVKKRRSGR</sequence>
<evidence type="ECO:0000259" key="8">
    <source>
        <dbReference type="PROSITE" id="PS50112"/>
    </source>
</evidence>
<dbReference type="SMART" id="SM00448">
    <property type="entry name" value="REC"/>
    <property type="match status" value="1"/>
</dbReference>
<dbReference type="SMART" id="SM00388">
    <property type="entry name" value="HisKA"/>
    <property type="match status" value="1"/>
</dbReference>
<dbReference type="Gene3D" id="3.30.565.10">
    <property type="entry name" value="Histidine kinase-like ATPase, C-terminal domain"/>
    <property type="match status" value="1"/>
</dbReference>
<dbReference type="InterPro" id="IPR005467">
    <property type="entry name" value="His_kinase_dom"/>
</dbReference>
<feature type="domain" description="Histidine kinase" evidence="6">
    <location>
        <begin position="518"/>
        <end position="740"/>
    </location>
</feature>
<dbReference type="RefSeq" id="WP_264981756.1">
    <property type="nucleotide sequence ID" value="NZ_AP026708.1"/>
</dbReference>
<dbReference type="Gene3D" id="3.40.50.2300">
    <property type="match status" value="1"/>
</dbReference>
<feature type="domain" description="PAC" evidence="9">
    <location>
        <begin position="321"/>
        <end position="372"/>
    </location>
</feature>
<dbReference type="Gene3D" id="3.30.450.20">
    <property type="entry name" value="PAS domain"/>
    <property type="match status" value="4"/>
</dbReference>
<dbReference type="PROSITE" id="PS50109">
    <property type="entry name" value="HIS_KIN"/>
    <property type="match status" value="1"/>
</dbReference>
<dbReference type="Proteomes" id="UP001061361">
    <property type="component" value="Chromosome"/>
</dbReference>
<evidence type="ECO:0000256" key="5">
    <source>
        <dbReference type="SAM" id="Coils"/>
    </source>
</evidence>
<dbReference type="SUPFAM" id="SSF47384">
    <property type="entry name" value="Homodimeric domain of signal transducing histidine kinase"/>
    <property type="match status" value="1"/>
</dbReference>
<dbReference type="Pfam" id="PF02518">
    <property type="entry name" value="HATPase_c"/>
    <property type="match status" value="1"/>
</dbReference>
<accession>A0ABM8ATV6</accession>
<dbReference type="InterPro" id="IPR013656">
    <property type="entry name" value="PAS_4"/>
</dbReference>
<dbReference type="InterPro" id="IPR000014">
    <property type="entry name" value="PAS"/>
</dbReference>
<dbReference type="InterPro" id="IPR003661">
    <property type="entry name" value="HisK_dim/P_dom"/>
</dbReference>
<dbReference type="InterPro" id="IPR001610">
    <property type="entry name" value="PAC"/>
</dbReference>
<organism evidence="10 11">
    <name type="scientific">Pseudodesulfovibrio portus</name>
    <dbReference type="NCBI Taxonomy" id="231439"/>
    <lineage>
        <taxon>Bacteria</taxon>
        <taxon>Pseudomonadati</taxon>
        <taxon>Thermodesulfobacteriota</taxon>
        <taxon>Desulfovibrionia</taxon>
        <taxon>Desulfovibrionales</taxon>
        <taxon>Desulfovibrionaceae</taxon>
    </lineage>
</organism>
<dbReference type="CDD" id="cd16922">
    <property type="entry name" value="HATPase_EvgS-ArcB-TorS-like"/>
    <property type="match status" value="1"/>
</dbReference>
<keyword evidence="3 4" id="KW-0597">Phosphoprotein</keyword>
<dbReference type="CDD" id="cd17546">
    <property type="entry name" value="REC_hyHK_CKI1_RcsC-like"/>
    <property type="match status" value="1"/>
</dbReference>
<dbReference type="InterPro" id="IPR036890">
    <property type="entry name" value="HATPase_C_sf"/>
</dbReference>
<evidence type="ECO:0000256" key="2">
    <source>
        <dbReference type="ARBA" id="ARBA00012438"/>
    </source>
</evidence>
<dbReference type="PROSITE" id="PS50113">
    <property type="entry name" value="PAC"/>
    <property type="match status" value="2"/>
</dbReference>
<feature type="domain" description="PAS" evidence="8">
    <location>
        <begin position="373"/>
        <end position="445"/>
    </location>
</feature>
<dbReference type="InterPro" id="IPR035965">
    <property type="entry name" value="PAS-like_dom_sf"/>
</dbReference>
<dbReference type="Pfam" id="PF13426">
    <property type="entry name" value="PAS_9"/>
    <property type="match status" value="2"/>
</dbReference>
<evidence type="ECO:0000313" key="10">
    <source>
        <dbReference type="EMBL" id="BDQ34867.1"/>
    </source>
</evidence>
<dbReference type="InterPro" id="IPR000700">
    <property type="entry name" value="PAS-assoc_C"/>
</dbReference>
<evidence type="ECO:0000256" key="3">
    <source>
        <dbReference type="ARBA" id="ARBA00022553"/>
    </source>
</evidence>
<dbReference type="SUPFAM" id="SSF52172">
    <property type="entry name" value="CheY-like"/>
    <property type="match status" value="1"/>
</dbReference>
<dbReference type="CDD" id="cd00082">
    <property type="entry name" value="HisKA"/>
    <property type="match status" value="1"/>
</dbReference>
<feature type="modified residue" description="4-aspartylphosphate" evidence="4">
    <location>
        <position position="812"/>
    </location>
</feature>
<dbReference type="EMBL" id="AP026708">
    <property type="protein sequence ID" value="BDQ34867.1"/>
    <property type="molecule type" value="Genomic_DNA"/>
</dbReference>
<dbReference type="CDD" id="cd00130">
    <property type="entry name" value="PAS"/>
    <property type="match status" value="2"/>
</dbReference>
<dbReference type="PANTHER" id="PTHR45339">
    <property type="entry name" value="HYBRID SIGNAL TRANSDUCTION HISTIDINE KINASE J"/>
    <property type="match status" value="1"/>
</dbReference>
<feature type="coiled-coil region" evidence="5">
    <location>
        <begin position="488"/>
        <end position="518"/>
    </location>
</feature>
<dbReference type="PRINTS" id="PR00344">
    <property type="entry name" value="BCTRLSENSOR"/>
</dbReference>
<gene>
    <name evidence="10" type="ORF">JCM14722_24090</name>
</gene>
<keyword evidence="5" id="KW-0175">Coiled coil</keyword>
<dbReference type="Pfam" id="PF00512">
    <property type="entry name" value="HisKA"/>
    <property type="match status" value="1"/>
</dbReference>
<dbReference type="InterPro" id="IPR036097">
    <property type="entry name" value="HisK_dim/P_sf"/>
</dbReference>
<reference evidence="10" key="1">
    <citation type="submission" date="2022-08" db="EMBL/GenBank/DDBJ databases">
        <title>Genome Sequence of the sulphate-reducing bacterium, Pseudodesulfovibrio portus JCM14722.</title>
        <authorList>
            <person name="Kondo R."/>
            <person name="Kataoka T."/>
        </authorList>
    </citation>
    <scope>NUCLEOTIDE SEQUENCE</scope>
    <source>
        <strain evidence="10">JCM 14722</strain>
    </source>
</reference>
<evidence type="ECO:0000259" key="7">
    <source>
        <dbReference type="PROSITE" id="PS50110"/>
    </source>
</evidence>
<dbReference type="EC" id="2.7.13.3" evidence="2"/>
<dbReference type="NCBIfam" id="TIGR00229">
    <property type="entry name" value="sensory_box"/>
    <property type="match status" value="3"/>
</dbReference>
<dbReference type="SUPFAM" id="SSF55874">
    <property type="entry name" value="ATPase domain of HSP90 chaperone/DNA topoisomerase II/histidine kinase"/>
    <property type="match status" value="1"/>
</dbReference>
<dbReference type="InterPro" id="IPR004358">
    <property type="entry name" value="Sig_transdc_His_kin-like_C"/>
</dbReference>
<evidence type="ECO:0000259" key="6">
    <source>
        <dbReference type="PROSITE" id="PS50109"/>
    </source>
</evidence>
<evidence type="ECO:0000256" key="4">
    <source>
        <dbReference type="PROSITE-ProRule" id="PRU00169"/>
    </source>
</evidence>
<dbReference type="Gene3D" id="1.10.287.130">
    <property type="match status" value="1"/>
</dbReference>
<evidence type="ECO:0000256" key="1">
    <source>
        <dbReference type="ARBA" id="ARBA00000085"/>
    </source>
</evidence>
<comment type="catalytic activity">
    <reaction evidence="1">
        <text>ATP + protein L-histidine = ADP + protein N-phospho-L-histidine.</text>
        <dbReference type="EC" id="2.7.13.3"/>
    </reaction>
</comment>
<dbReference type="InterPro" id="IPR011006">
    <property type="entry name" value="CheY-like_superfamily"/>
</dbReference>
<dbReference type="Pfam" id="PF08448">
    <property type="entry name" value="PAS_4"/>
    <property type="match status" value="2"/>
</dbReference>
<dbReference type="Pfam" id="PF00072">
    <property type="entry name" value="Response_reg"/>
    <property type="match status" value="1"/>
</dbReference>